<dbReference type="Pfam" id="PF14019">
    <property type="entry name" value="DUF4235"/>
    <property type="match status" value="1"/>
</dbReference>
<dbReference type="GeneID" id="83695773"/>
<feature type="compositionally biased region" description="Basic and acidic residues" evidence="1">
    <location>
        <begin position="77"/>
        <end position="101"/>
    </location>
</feature>
<feature type="region of interest" description="Disordered" evidence="1">
    <location>
        <begin position="71"/>
        <end position="101"/>
    </location>
</feature>
<protein>
    <submittedName>
        <fullName evidence="2">DUF4235 domain-containing protein</fullName>
    </submittedName>
</protein>
<gene>
    <name evidence="2" type="ORF">QDX21_11945</name>
</gene>
<organism evidence="2 3">
    <name type="scientific">Auritidibacter ignavus</name>
    <dbReference type="NCBI Taxonomy" id="678932"/>
    <lineage>
        <taxon>Bacteria</taxon>
        <taxon>Bacillati</taxon>
        <taxon>Actinomycetota</taxon>
        <taxon>Actinomycetes</taxon>
        <taxon>Micrococcales</taxon>
        <taxon>Micrococcaceae</taxon>
        <taxon>Auritidibacter</taxon>
    </lineage>
</organism>
<accession>A0AAJ6DCB5</accession>
<sequence>MDSNKLMQKVLTTGVSLAGGYLGTKIVDLGWKAMTGEKAPSEDDEQQTSIAKIVTFAAISAAISSLITSGSQRGVRKAMEARAKKQEKTKRTARRVGDAEV</sequence>
<evidence type="ECO:0000313" key="3">
    <source>
        <dbReference type="Proteomes" id="UP001224674"/>
    </source>
</evidence>
<proteinExistence type="predicted"/>
<reference evidence="2 3" key="1">
    <citation type="submission" date="2023-03" db="EMBL/GenBank/DDBJ databases">
        <title>Complete genome sequences of several Auritidibacter ignavus strains isolated from ear infections.</title>
        <authorList>
            <person name="Baehr T."/>
            <person name="Baumhoegger A.M."/>
        </authorList>
    </citation>
    <scope>NUCLEOTIDE SEQUENCE [LARGE SCALE GENOMIC DNA]</scope>
    <source>
        <strain evidence="2 3">BABAE-6</strain>
    </source>
</reference>
<evidence type="ECO:0000313" key="2">
    <source>
        <dbReference type="EMBL" id="WGH92986.1"/>
    </source>
</evidence>
<dbReference type="Proteomes" id="UP001224674">
    <property type="component" value="Chromosome"/>
</dbReference>
<evidence type="ECO:0000256" key="1">
    <source>
        <dbReference type="SAM" id="MobiDB-lite"/>
    </source>
</evidence>
<dbReference type="EMBL" id="CP122566">
    <property type="protein sequence ID" value="WGH92986.1"/>
    <property type="molecule type" value="Genomic_DNA"/>
</dbReference>
<name>A0AAJ6DCB5_9MICC</name>
<dbReference type="InterPro" id="IPR025329">
    <property type="entry name" value="DUF4235"/>
</dbReference>
<dbReference type="RefSeq" id="WP_158278442.1">
    <property type="nucleotide sequence ID" value="NZ_CP122561.1"/>
</dbReference>
<keyword evidence="3" id="KW-1185">Reference proteome</keyword>
<dbReference type="AlphaFoldDB" id="A0AAJ6DCB5"/>